<evidence type="ECO:0000256" key="9">
    <source>
        <dbReference type="ARBA" id="ARBA00022801"/>
    </source>
</evidence>
<dbReference type="GO" id="GO:0009507">
    <property type="term" value="C:chloroplast"/>
    <property type="evidence" value="ECO:0007669"/>
    <property type="project" value="TreeGrafter"/>
</dbReference>
<dbReference type="SUPFAM" id="SSF52540">
    <property type="entry name" value="P-loop containing nucleoside triphosphate hydrolases"/>
    <property type="match status" value="1"/>
</dbReference>
<evidence type="ECO:0000313" key="18">
    <source>
        <dbReference type="EMBL" id="CCO18615.1"/>
    </source>
</evidence>
<feature type="compositionally biased region" description="Polar residues" evidence="16">
    <location>
        <begin position="295"/>
        <end position="304"/>
    </location>
</feature>
<comment type="similarity">
    <text evidence="3">In the C-terminal section; belongs to the peptidase M41 family.</text>
</comment>
<keyword evidence="15" id="KW-0472">Membrane</keyword>
<dbReference type="MEROPS" id="M41.018"/>
<dbReference type="SMART" id="SM00382">
    <property type="entry name" value="AAA"/>
    <property type="match status" value="1"/>
</dbReference>
<dbReference type="Gene3D" id="1.10.8.60">
    <property type="match status" value="1"/>
</dbReference>
<feature type="compositionally biased region" description="Low complexity" evidence="16">
    <location>
        <begin position="400"/>
        <end position="426"/>
    </location>
</feature>
<evidence type="ECO:0000256" key="15">
    <source>
        <dbReference type="ARBA" id="ARBA00023136"/>
    </source>
</evidence>
<dbReference type="InterPro" id="IPR041569">
    <property type="entry name" value="AAA_lid_3"/>
</dbReference>
<dbReference type="GO" id="GO:0031966">
    <property type="term" value="C:mitochondrial membrane"/>
    <property type="evidence" value="ECO:0007669"/>
    <property type="project" value="UniProtKB-SubCell"/>
</dbReference>
<keyword evidence="8" id="KW-0547">Nucleotide-binding</keyword>
<evidence type="ECO:0000256" key="1">
    <source>
        <dbReference type="ARBA" id="ARBA00001947"/>
    </source>
</evidence>
<evidence type="ECO:0000256" key="4">
    <source>
        <dbReference type="ARBA" id="ARBA00010550"/>
    </source>
</evidence>
<keyword evidence="11" id="KW-0067">ATP-binding</keyword>
<evidence type="ECO:0000256" key="5">
    <source>
        <dbReference type="ARBA" id="ARBA00022670"/>
    </source>
</evidence>
<dbReference type="CDD" id="cd19501">
    <property type="entry name" value="RecA-like_FtsH"/>
    <property type="match status" value="1"/>
</dbReference>
<dbReference type="InterPro" id="IPR037219">
    <property type="entry name" value="Peptidase_M41-like"/>
</dbReference>
<accession>K8F1C8</accession>
<dbReference type="InterPro" id="IPR003960">
    <property type="entry name" value="ATPase_AAA_CS"/>
</dbReference>
<comment type="similarity">
    <text evidence="4">In the N-terminal section; belongs to the AAA ATPase family.</text>
</comment>
<protein>
    <recommendedName>
        <fullName evidence="17">AAA+ ATPase domain-containing protein</fullName>
    </recommendedName>
</protein>
<feature type="compositionally biased region" description="Basic and acidic residues" evidence="16">
    <location>
        <begin position="262"/>
        <end position="280"/>
    </location>
</feature>
<dbReference type="InterPro" id="IPR027417">
    <property type="entry name" value="P-loop_NTPase"/>
</dbReference>
<gene>
    <name evidence="18" type="ordered locus">Bathy11g03810</name>
</gene>
<dbReference type="OrthoDB" id="1413014at2759"/>
<sequence>MSSVVAFQSMISGKTGASPTSSIRRRRRRYHPCQRFSPVPSSSSSSSRPEKQLDVVARSTNRDEDERALNDEDVRREEEVVVESERSDVVNGGEKDNSETESSSSATAFKFNATKSTGTRNEEEEEEKEEEEKEGKKKGKMENEHTNKSEKIKNALVQTKTFALNLPFISHVRVFLDRKSKWEKLYGEANEKFADHKKQDELMLELHRFGRVEEIIERFESRKYASGPRSVTAYMAALISSQRMDKYFEHQGATSSSSKTTSELEDKDEKTKDGEGDAKSDLPSSTIPKPPPHLTRSSTATTYQPMEIGGDSLPLLLKDLSERADPDKSLKMARTVRFGRASTPIHVVVEGGNISKVGKVKGFFGNMFMFVGVVSCISWTGSYLLRRYFATMKITTVVTSSPSSSSSSSLGKSSSSSSSLHPPTSSGSGGVKKDDEESDSGTPSFAPKQYDKDTMPEKNKKTFKDVRGCDECKGELQEVVEYLRNPDKFTRLGGKLPKGILLTGPPGTGKTLLARAVAGEADVPFFYRSGSEFEEMFVGVGSKRVRQLFAAAKKKTPCIVFIDEIDAVGTSRKSWESQSGGRKTLNQLLTEMDGFEQNDGIIVLAATNLPESLDPALTRPGRFDKTVHVPNPDIGGRRDILKHYLDDKPVAKDVDVDALARGTSGLSGAELSNLVNIAAVRAAVTDETSITLKTLEWAKDRILMGTERKSAVLSEENRKLTAYHEAGHALVALKTKGAMPVHKATIVPRGQALGMVTQLPDKDETSISRRQLLARLDVCFGGRVAEEIIFGQDEVTTGALNDLQQATRLAHYMVSEVGMSDKVGVLNVGNLRGKESRGASTRLEESVDEEVIASLKQSHTRVTKMLKQNEKDLRKLAEALLQKETLTGSEMREILGMPAQQKPVELVSRSKVEEEDESSSAPKGDEKVDEKTDAAPDEDDLIIVVVGETTEKSTSMRNK</sequence>
<comment type="cofactor">
    <cofactor evidence="1">
        <name>Zn(2+)</name>
        <dbReference type="ChEBI" id="CHEBI:29105"/>
    </cofactor>
</comment>
<feature type="compositionally biased region" description="Basic and acidic residues" evidence="16">
    <location>
        <begin position="60"/>
        <end position="98"/>
    </location>
</feature>
<feature type="domain" description="AAA+ ATPase" evidence="17">
    <location>
        <begin position="496"/>
        <end position="633"/>
    </location>
</feature>
<evidence type="ECO:0000256" key="14">
    <source>
        <dbReference type="ARBA" id="ARBA00023128"/>
    </source>
</evidence>
<dbReference type="FunFam" id="1.10.8.60:FF:000001">
    <property type="entry name" value="ATP-dependent zinc metalloprotease FtsH"/>
    <property type="match status" value="1"/>
</dbReference>
<dbReference type="RefSeq" id="XP_007510270.1">
    <property type="nucleotide sequence ID" value="XM_007510208.1"/>
</dbReference>
<keyword evidence="19" id="KW-1185">Reference proteome</keyword>
<dbReference type="GO" id="GO:0046872">
    <property type="term" value="F:metal ion binding"/>
    <property type="evidence" value="ECO:0007669"/>
    <property type="project" value="UniProtKB-KW"/>
</dbReference>
<evidence type="ECO:0000259" key="17">
    <source>
        <dbReference type="SMART" id="SM00382"/>
    </source>
</evidence>
<dbReference type="InterPro" id="IPR003959">
    <property type="entry name" value="ATPase_AAA_core"/>
</dbReference>
<evidence type="ECO:0000256" key="3">
    <source>
        <dbReference type="ARBA" id="ARBA00010044"/>
    </source>
</evidence>
<keyword evidence="13" id="KW-0482">Metalloprotease</keyword>
<dbReference type="FunFam" id="1.20.58.760:FF:000002">
    <property type="entry name" value="ATP-dependent zinc metalloprotease FtsH"/>
    <property type="match status" value="1"/>
</dbReference>
<dbReference type="SUPFAM" id="SSF140990">
    <property type="entry name" value="FtsH protease domain-like"/>
    <property type="match status" value="1"/>
</dbReference>
<dbReference type="AlphaFoldDB" id="K8F1C8"/>
<keyword evidence="6" id="KW-0812">Transmembrane</keyword>
<evidence type="ECO:0000256" key="7">
    <source>
        <dbReference type="ARBA" id="ARBA00022723"/>
    </source>
</evidence>
<dbReference type="PROSITE" id="PS00674">
    <property type="entry name" value="AAA"/>
    <property type="match status" value="1"/>
</dbReference>
<feature type="compositionally biased region" description="Basic residues" evidence="16">
    <location>
        <begin position="23"/>
        <end position="32"/>
    </location>
</feature>
<feature type="compositionally biased region" description="Acidic residues" evidence="16">
    <location>
        <begin position="122"/>
        <end position="132"/>
    </location>
</feature>
<dbReference type="GO" id="GO:0004222">
    <property type="term" value="F:metalloendopeptidase activity"/>
    <property type="evidence" value="ECO:0007669"/>
    <property type="project" value="InterPro"/>
</dbReference>
<dbReference type="NCBIfam" id="TIGR01241">
    <property type="entry name" value="FtsH_fam"/>
    <property type="match status" value="1"/>
</dbReference>
<dbReference type="GO" id="GO:0016887">
    <property type="term" value="F:ATP hydrolysis activity"/>
    <property type="evidence" value="ECO:0007669"/>
    <property type="project" value="InterPro"/>
</dbReference>
<dbReference type="Pfam" id="PF00004">
    <property type="entry name" value="AAA"/>
    <property type="match status" value="1"/>
</dbReference>
<keyword evidence="5" id="KW-0645">Protease</keyword>
<evidence type="ECO:0000256" key="6">
    <source>
        <dbReference type="ARBA" id="ARBA00022692"/>
    </source>
</evidence>
<dbReference type="Gene3D" id="3.40.50.300">
    <property type="entry name" value="P-loop containing nucleotide triphosphate hydrolases"/>
    <property type="match status" value="1"/>
</dbReference>
<dbReference type="PANTHER" id="PTHR23076">
    <property type="entry name" value="METALLOPROTEASE M41 FTSH"/>
    <property type="match status" value="1"/>
</dbReference>
<feature type="compositionally biased region" description="Basic and acidic residues" evidence="16">
    <location>
        <begin position="449"/>
        <end position="459"/>
    </location>
</feature>
<keyword evidence="7" id="KW-0479">Metal-binding</keyword>
<feature type="compositionally biased region" description="Polar residues" evidence="16">
    <location>
        <begin position="1"/>
        <end position="22"/>
    </location>
</feature>
<evidence type="ECO:0000256" key="16">
    <source>
        <dbReference type="SAM" id="MobiDB-lite"/>
    </source>
</evidence>
<evidence type="ECO:0000256" key="10">
    <source>
        <dbReference type="ARBA" id="ARBA00022833"/>
    </source>
</evidence>
<comment type="subcellular location">
    <subcellularLocation>
        <location evidence="2">Mitochondrion membrane</location>
    </subcellularLocation>
</comment>
<dbReference type="GO" id="GO:0005524">
    <property type="term" value="F:ATP binding"/>
    <property type="evidence" value="ECO:0007669"/>
    <property type="project" value="UniProtKB-KW"/>
</dbReference>
<reference evidence="18 19" key="1">
    <citation type="submission" date="2011-10" db="EMBL/GenBank/DDBJ databases">
        <authorList>
            <person name="Genoscope - CEA"/>
        </authorList>
    </citation>
    <scope>NUCLEOTIDE SEQUENCE [LARGE SCALE GENOMIC DNA]</scope>
    <source>
        <strain evidence="18 19">RCC 1105</strain>
    </source>
</reference>
<dbReference type="FunFam" id="3.40.50.300:FF:000195">
    <property type="entry name" value="ATP-dependent zinc metalloprotease FTSH 11"/>
    <property type="match status" value="1"/>
</dbReference>
<evidence type="ECO:0000256" key="13">
    <source>
        <dbReference type="ARBA" id="ARBA00023049"/>
    </source>
</evidence>
<keyword evidence="10" id="KW-0862">Zinc</keyword>
<dbReference type="Gene3D" id="1.20.58.760">
    <property type="entry name" value="Peptidase M41"/>
    <property type="match status" value="1"/>
</dbReference>
<evidence type="ECO:0000256" key="11">
    <source>
        <dbReference type="ARBA" id="ARBA00022840"/>
    </source>
</evidence>
<dbReference type="GeneID" id="19013060"/>
<evidence type="ECO:0000313" key="19">
    <source>
        <dbReference type="Proteomes" id="UP000198341"/>
    </source>
</evidence>
<dbReference type="HAMAP" id="MF_01458">
    <property type="entry name" value="FtsH"/>
    <property type="match status" value="1"/>
</dbReference>
<feature type="compositionally biased region" description="Basic and acidic residues" evidence="16">
    <location>
        <begin position="923"/>
        <end position="934"/>
    </location>
</feature>
<evidence type="ECO:0000256" key="12">
    <source>
        <dbReference type="ARBA" id="ARBA00022989"/>
    </source>
</evidence>
<dbReference type="InterPro" id="IPR000642">
    <property type="entry name" value="Peptidase_M41"/>
</dbReference>
<dbReference type="Pfam" id="PF17862">
    <property type="entry name" value="AAA_lid_3"/>
    <property type="match status" value="1"/>
</dbReference>
<feature type="region of interest" description="Disordered" evidence="16">
    <location>
        <begin position="891"/>
        <end position="959"/>
    </location>
</feature>
<dbReference type="STRING" id="41875.K8F1C8"/>
<keyword evidence="14" id="KW-0496">Mitochondrion</keyword>
<feature type="region of interest" description="Disordered" evidence="16">
    <location>
        <begin position="249"/>
        <end position="307"/>
    </location>
</feature>
<dbReference type="InterPro" id="IPR005936">
    <property type="entry name" value="FtsH"/>
</dbReference>
<evidence type="ECO:0000256" key="8">
    <source>
        <dbReference type="ARBA" id="ARBA00022741"/>
    </source>
</evidence>
<keyword evidence="9" id="KW-0378">Hydrolase</keyword>
<dbReference type="KEGG" id="bpg:Bathy11g03810"/>
<keyword evidence="12" id="KW-1133">Transmembrane helix</keyword>
<proteinExistence type="inferred from homology"/>
<name>K8F1C8_9CHLO</name>
<feature type="region of interest" description="Disordered" evidence="16">
    <location>
        <begin position="399"/>
        <end position="459"/>
    </location>
</feature>
<dbReference type="GO" id="GO:0006508">
    <property type="term" value="P:proteolysis"/>
    <property type="evidence" value="ECO:0007669"/>
    <property type="project" value="UniProtKB-KW"/>
</dbReference>
<dbReference type="Proteomes" id="UP000198341">
    <property type="component" value="Chromosome 11"/>
</dbReference>
<evidence type="ECO:0000256" key="2">
    <source>
        <dbReference type="ARBA" id="ARBA00004325"/>
    </source>
</evidence>
<dbReference type="EMBL" id="FO082268">
    <property type="protein sequence ID" value="CCO18615.1"/>
    <property type="molecule type" value="Genomic_DNA"/>
</dbReference>
<dbReference type="InterPro" id="IPR003593">
    <property type="entry name" value="AAA+_ATPase"/>
</dbReference>
<feature type="region of interest" description="Disordered" evidence="16">
    <location>
        <begin position="1"/>
        <end position="148"/>
    </location>
</feature>
<dbReference type="eggNOG" id="KOG0734">
    <property type="taxonomic scope" value="Eukaryota"/>
</dbReference>
<organism evidence="18 19">
    <name type="scientific">Bathycoccus prasinos</name>
    <dbReference type="NCBI Taxonomy" id="41875"/>
    <lineage>
        <taxon>Eukaryota</taxon>
        <taxon>Viridiplantae</taxon>
        <taxon>Chlorophyta</taxon>
        <taxon>Mamiellophyceae</taxon>
        <taxon>Mamiellales</taxon>
        <taxon>Bathycoccaceae</taxon>
        <taxon>Bathycoccus</taxon>
    </lineage>
</organism>
<dbReference type="GO" id="GO:0004176">
    <property type="term" value="F:ATP-dependent peptidase activity"/>
    <property type="evidence" value="ECO:0007669"/>
    <property type="project" value="InterPro"/>
</dbReference>
<dbReference type="Pfam" id="PF01434">
    <property type="entry name" value="Peptidase_M41"/>
    <property type="match status" value="1"/>
</dbReference>
<dbReference type="PANTHER" id="PTHR23076:SF97">
    <property type="entry name" value="ATP-DEPENDENT ZINC METALLOPROTEASE YME1L1"/>
    <property type="match status" value="1"/>
</dbReference>
<dbReference type="GO" id="GO:0045037">
    <property type="term" value="P:protein import into chloroplast stroma"/>
    <property type="evidence" value="ECO:0007669"/>
    <property type="project" value="TreeGrafter"/>
</dbReference>